<evidence type="ECO:0008006" key="3">
    <source>
        <dbReference type="Google" id="ProtNLM"/>
    </source>
</evidence>
<dbReference type="EMBL" id="JACCCC010000001">
    <property type="protein sequence ID" value="NYE48004.1"/>
    <property type="molecule type" value="Genomic_DNA"/>
</dbReference>
<proteinExistence type="predicted"/>
<evidence type="ECO:0000313" key="2">
    <source>
        <dbReference type="Proteomes" id="UP000589036"/>
    </source>
</evidence>
<dbReference type="RefSeq" id="WP_179643866.1">
    <property type="nucleotide sequence ID" value="NZ_BAAAYY010000016.1"/>
</dbReference>
<sequence>MEYAVGTWGVELFDGDTALDLLDGLGPPAAAERLEHVVRTLEPALVNARPEPVRTLPEEVVAAAAAIAANTLSEERFSWNEEASGVTEWLARPVPLQVRSLAVEALDAALPADGWWWRSWGDDVDREQARAALEKVRAALRKQ</sequence>
<evidence type="ECO:0000313" key="1">
    <source>
        <dbReference type="EMBL" id="NYE48004.1"/>
    </source>
</evidence>
<name>A0A852U1G0_9ACTN</name>
<comment type="caution">
    <text evidence="1">The sequence shown here is derived from an EMBL/GenBank/DDBJ whole genome shotgun (WGS) entry which is preliminary data.</text>
</comment>
<dbReference type="Pfam" id="PF14078">
    <property type="entry name" value="DUF4259"/>
    <property type="match status" value="1"/>
</dbReference>
<reference evidence="1 2" key="1">
    <citation type="submission" date="2020-07" db="EMBL/GenBank/DDBJ databases">
        <title>Sequencing the genomes of 1000 actinobacteria strains.</title>
        <authorList>
            <person name="Klenk H.-P."/>
        </authorList>
    </citation>
    <scope>NUCLEOTIDE SEQUENCE [LARGE SCALE GENOMIC DNA]</scope>
    <source>
        <strain evidence="1 2">CXB654</strain>
    </source>
</reference>
<dbReference type="Proteomes" id="UP000589036">
    <property type="component" value="Unassembled WGS sequence"/>
</dbReference>
<gene>
    <name evidence="1" type="ORF">HDA32_003124</name>
</gene>
<dbReference type="AlphaFoldDB" id="A0A852U1G0"/>
<keyword evidence="2" id="KW-1185">Reference proteome</keyword>
<organism evidence="1 2">
    <name type="scientific">Spinactinospora alkalitolerans</name>
    <dbReference type="NCBI Taxonomy" id="687207"/>
    <lineage>
        <taxon>Bacteria</taxon>
        <taxon>Bacillati</taxon>
        <taxon>Actinomycetota</taxon>
        <taxon>Actinomycetes</taxon>
        <taxon>Streptosporangiales</taxon>
        <taxon>Nocardiopsidaceae</taxon>
        <taxon>Spinactinospora</taxon>
    </lineage>
</organism>
<accession>A0A852U1G0</accession>
<dbReference type="InterPro" id="IPR025355">
    <property type="entry name" value="DUF4259"/>
</dbReference>
<protein>
    <recommendedName>
        <fullName evidence="3">DUF4259 domain-containing protein</fullName>
    </recommendedName>
</protein>